<dbReference type="GO" id="GO:0012505">
    <property type="term" value="C:endomembrane system"/>
    <property type="evidence" value="ECO:0007669"/>
    <property type="project" value="UniProtKB-SubCell"/>
</dbReference>
<feature type="transmembrane region" description="Helical" evidence="7">
    <location>
        <begin position="351"/>
        <end position="369"/>
    </location>
</feature>
<proteinExistence type="predicted"/>
<dbReference type="PANTHER" id="PTHR13416:SF2">
    <property type="entry name" value="TRANSMEMBRANE PROTEIN 43"/>
    <property type="match status" value="1"/>
</dbReference>
<dbReference type="Pfam" id="PF07787">
    <property type="entry name" value="TMEM43"/>
    <property type="match status" value="1"/>
</dbReference>
<reference evidence="8" key="1">
    <citation type="submission" date="2020-01" db="EMBL/GenBank/DDBJ databases">
        <authorList>
            <person name="Meier V. D."/>
            <person name="Meier V D."/>
        </authorList>
    </citation>
    <scope>NUCLEOTIDE SEQUENCE</scope>
    <source>
        <strain evidence="8">HLG_WM_MAG_05</strain>
    </source>
</reference>
<evidence type="ECO:0000313" key="8">
    <source>
        <dbReference type="EMBL" id="CAA6823518.1"/>
    </source>
</evidence>
<feature type="transmembrane region" description="Helical" evidence="7">
    <location>
        <begin position="322"/>
        <end position="344"/>
    </location>
</feature>
<keyword evidence="5 7" id="KW-1133">Transmembrane helix</keyword>
<dbReference type="GO" id="GO:0071763">
    <property type="term" value="P:nuclear membrane organization"/>
    <property type="evidence" value="ECO:0007669"/>
    <property type="project" value="TreeGrafter"/>
</dbReference>
<dbReference type="InterPro" id="IPR012430">
    <property type="entry name" value="TMEM43_fam"/>
</dbReference>
<feature type="transmembrane region" description="Helical" evidence="7">
    <location>
        <begin position="292"/>
        <end position="316"/>
    </location>
</feature>
<comment type="subcellular location">
    <subcellularLocation>
        <location evidence="1">Endomembrane system</location>
        <topology evidence="1">Multi-pass membrane protein</topology>
    </subcellularLocation>
    <subcellularLocation>
        <location evidence="2">Endoplasmic reticulum membrane</location>
    </subcellularLocation>
</comment>
<evidence type="ECO:0000256" key="6">
    <source>
        <dbReference type="ARBA" id="ARBA00023136"/>
    </source>
</evidence>
<evidence type="ECO:0000256" key="7">
    <source>
        <dbReference type="SAM" id="Phobius"/>
    </source>
</evidence>
<evidence type="ECO:0000256" key="2">
    <source>
        <dbReference type="ARBA" id="ARBA00004586"/>
    </source>
</evidence>
<dbReference type="EMBL" id="CACVAU010000069">
    <property type="protein sequence ID" value="CAA6823518.1"/>
    <property type="molecule type" value="Genomic_DNA"/>
</dbReference>
<accession>A0A6S6U5R2</accession>
<evidence type="ECO:0000256" key="1">
    <source>
        <dbReference type="ARBA" id="ARBA00004127"/>
    </source>
</evidence>
<dbReference type="GO" id="GO:0006629">
    <property type="term" value="P:lipid metabolic process"/>
    <property type="evidence" value="ECO:0007669"/>
    <property type="project" value="TreeGrafter"/>
</dbReference>
<evidence type="ECO:0000256" key="3">
    <source>
        <dbReference type="ARBA" id="ARBA00022692"/>
    </source>
</evidence>
<sequence length="372" mass="41622">MNYFTETTSTSLGGNLLNSLKGILVGILLLVGSIYLLSYNEHRSINQALALEEMQEKIVLVDRPQYKVEYEKQPILIYGDVVPINPLEDTLFGIKSNELGLERNVEMYQWVEHVSSRDEKQVGGSTETVTTYEYEKAWRSTEEDSRLFRYPENHANPKMKYKSKTFSTDANLGEFYLSESIVTQFSNSSDYNGLATMPDQILDMTNHKTFLYKGKTADEPEIGDLKITYTQTEKGIYTLAGMTKGKTFGAYKSSNDRSLLFTRVGQVEASTIFEEEFKANTMLTWLFRAIGLLLMFFGFMLIMNLLVAIANILPIFGSLVEGVTALIAGALTLVLGSGVIAIAWFASRPMLSLSILGVGISLAILVFLLKKK</sequence>
<protein>
    <submittedName>
        <fullName evidence="8">Uncharacterized protein</fullName>
    </submittedName>
</protein>
<keyword evidence="4" id="KW-0256">Endoplasmic reticulum</keyword>
<keyword evidence="6 7" id="KW-0472">Membrane</keyword>
<dbReference type="SUPFAM" id="SSF103473">
    <property type="entry name" value="MFS general substrate transporter"/>
    <property type="match status" value="1"/>
</dbReference>
<organism evidence="8">
    <name type="scientific">uncultured Sulfurovum sp</name>
    <dbReference type="NCBI Taxonomy" id="269237"/>
    <lineage>
        <taxon>Bacteria</taxon>
        <taxon>Pseudomonadati</taxon>
        <taxon>Campylobacterota</taxon>
        <taxon>Epsilonproteobacteria</taxon>
        <taxon>Campylobacterales</taxon>
        <taxon>Sulfurovaceae</taxon>
        <taxon>Sulfurovum</taxon>
        <taxon>environmental samples</taxon>
    </lineage>
</organism>
<gene>
    <name evidence="8" type="ORF">HELGO_WM6121</name>
</gene>
<dbReference type="PANTHER" id="PTHR13416">
    <property type="match status" value="1"/>
</dbReference>
<feature type="transmembrane region" description="Helical" evidence="7">
    <location>
        <begin position="20"/>
        <end position="37"/>
    </location>
</feature>
<keyword evidence="3 7" id="KW-0812">Transmembrane</keyword>
<name>A0A6S6U5R2_9BACT</name>
<dbReference type="AlphaFoldDB" id="A0A6S6U5R2"/>
<evidence type="ECO:0000256" key="5">
    <source>
        <dbReference type="ARBA" id="ARBA00022989"/>
    </source>
</evidence>
<dbReference type="InterPro" id="IPR036259">
    <property type="entry name" value="MFS_trans_sf"/>
</dbReference>
<evidence type="ECO:0000256" key="4">
    <source>
        <dbReference type="ARBA" id="ARBA00022824"/>
    </source>
</evidence>